<evidence type="ECO:0000256" key="7">
    <source>
        <dbReference type="ARBA" id="ARBA00023136"/>
    </source>
</evidence>
<keyword evidence="7 26" id="KW-0472">Membrane</keyword>
<dbReference type="PANTHER" id="PTHR23512">
    <property type="entry name" value="MAJOR FACILITATOR SUPERFAMILY DOMAIN-CONTAINING PROTEIN 1"/>
    <property type="match status" value="1"/>
</dbReference>
<comment type="catalytic activity">
    <reaction evidence="18">
        <text>L-arginyl-glycine(out) = L-arginyl-glycine(in)</text>
        <dbReference type="Rhea" id="RHEA:79391"/>
        <dbReference type="ChEBI" id="CHEBI:229955"/>
    </reaction>
</comment>
<name>A0A1M6PXS6_9FIRM</name>
<comment type="catalytic activity">
    <reaction evidence="10">
        <text>L-histidyl-glycine(out) = L-histidyl-glycine(in)</text>
        <dbReference type="Rhea" id="RHEA:79395"/>
        <dbReference type="ChEBI" id="CHEBI:229957"/>
    </reaction>
</comment>
<comment type="subcellular location">
    <subcellularLocation>
        <location evidence="2">Cell membrane</location>
        <topology evidence="2">Multi-pass membrane protein</topology>
    </subcellularLocation>
    <subcellularLocation>
        <location evidence="1">Lysosome membrane</location>
        <topology evidence="1">Multi-pass membrane protein</topology>
    </subcellularLocation>
</comment>
<feature type="transmembrane region" description="Helical" evidence="26">
    <location>
        <begin position="141"/>
        <end position="162"/>
    </location>
</feature>
<evidence type="ECO:0000256" key="13">
    <source>
        <dbReference type="ARBA" id="ARBA00044891"/>
    </source>
</evidence>
<proteinExistence type="inferred from homology"/>
<dbReference type="AlphaFoldDB" id="A0A1M6PXS6"/>
<dbReference type="GO" id="GO:0022857">
    <property type="term" value="F:transmembrane transporter activity"/>
    <property type="evidence" value="ECO:0007669"/>
    <property type="project" value="InterPro"/>
</dbReference>
<dbReference type="OrthoDB" id="9773404at2"/>
<evidence type="ECO:0000256" key="20">
    <source>
        <dbReference type="ARBA" id="ARBA00044919"/>
    </source>
</evidence>
<feature type="transmembrane region" description="Helical" evidence="26">
    <location>
        <begin position="350"/>
        <end position="376"/>
    </location>
</feature>
<dbReference type="InterPro" id="IPR011701">
    <property type="entry name" value="MFS"/>
</dbReference>
<keyword evidence="6 26" id="KW-1133">Transmembrane helix</keyword>
<dbReference type="EMBL" id="FRAI01000017">
    <property type="protein sequence ID" value="SHK12701.1"/>
    <property type="molecule type" value="Genomic_DNA"/>
</dbReference>
<dbReference type="RefSeq" id="WP_072907727.1">
    <property type="nucleotide sequence ID" value="NZ_FRAI01000017.1"/>
</dbReference>
<evidence type="ECO:0000256" key="16">
    <source>
        <dbReference type="ARBA" id="ARBA00044899"/>
    </source>
</evidence>
<comment type="catalytic activity">
    <reaction evidence="17">
        <text>L-lysyl-L-lysine(out) = L-lysyl-L-lysine(in)</text>
        <dbReference type="Rhea" id="RHEA:79403"/>
        <dbReference type="ChEBI" id="CHEBI:229956"/>
    </reaction>
</comment>
<evidence type="ECO:0000256" key="3">
    <source>
        <dbReference type="ARBA" id="ARBA00008335"/>
    </source>
</evidence>
<evidence type="ECO:0000256" key="14">
    <source>
        <dbReference type="ARBA" id="ARBA00044893"/>
    </source>
</evidence>
<comment type="catalytic activity">
    <reaction evidence="14">
        <text>L-alpha-aminoacyl-L-lysine(out) = L-alpha-aminoacyl-L-lysine(in)</text>
        <dbReference type="Rhea" id="RHEA:79383"/>
        <dbReference type="ChEBI" id="CHEBI:229966"/>
    </reaction>
</comment>
<feature type="transmembrane region" description="Helical" evidence="26">
    <location>
        <begin position="396"/>
        <end position="416"/>
    </location>
</feature>
<evidence type="ECO:0000256" key="22">
    <source>
        <dbReference type="ARBA" id="ARBA00044985"/>
    </source>
</evidence>
<dbReference type="Gene3D" id="1.20.1250.20">
    <property type="entry name" value="MFS general substrate transporter like domains"/>
    <property type="match status" value="2"/>
</dbReference>
<keyword evidence="5 26" id="KW-0812">Transmembrane</keyword>
<evidence type="ECO:0000256" key="19">
    <source>
        <dbReference type="ARBA" id="ARBA00044912"/>
    </source>
</evidence>
<comment type="similarity">
    <text evidence="3">Belongs to the major facilitator superfamily.</text>
</comment>
<evidence type="ECO:0000256" key="12">
    <source>
        <dbReference type="ARBA" id="ARBA00044884"/>
    </source>
</evidence>
<evidence type="ECO:0000256" key="26">
    <source>
        <dbReference type="SAM" id="Phobius"/>
    </source>
</evidence>
<sequence length="421" mass="45581">MQTKMTFSKAKWMNWAVLALAFVVVFFHRYSTAVVAENLASDLNLTGTELSNLASMYFWAYAIMQIPNGILIDHIGARKTTSIGMLLAGVGSVIFGLAPTIFIAYLGRLLVGIGVAGIFVSILKIQSVWFRKEEFPMITGWTSLVGNFGGVLATTPLALLVLALGWRLSFVVIASVSLICYALIITFVKDHPNDLGYDAPNGNPPTSKESFWVGLIKVIKNPYTWPNFFILFALMGSITSFSGLWGVPYLTHIYGLSANAASRYVLLLTTGIMVGSIIIGNLAKILGKIKGVILAGATIFTLIWFYIIFIANGQPPLALLPFLYLILGITAVSFILSFTNVKDVNNPHLAGTATSVANVGGFLGGAILNIVVGYILDLKWQGNLVNGARVYNLEAYKLAFTVFFIMGIVAIIATALQKEVK</sequence>
<evidence type="ECO:0000256" key="6">
    <source>
        <dbReference type="ARBA" id="ARBA00022989"/>
    </source>
</evidence>
<evidence type="ECO:0000256" key="9">
    <source>
        <dbReference type="ARBA" id="ARBA00044876"/>
    </source>
</evidence>
<evidence type="ECO:0000259" key="27">
    <source>
        <dbReference type="PROSITE" id="PS50850"/>
    </source>
</evidence>
<comment type="catalytic activity">
    <reaction evidence="16">
        <text>L-arginyl-L-alpha-amino acid(out) = L-arginyl-L-alpha-amino acid(in)</text>
        <dbReference type="Rhea" id="RHEA:79371"/>
        <dbReference type="ChEBI" id="CHEBI:84315"/>
    </reaction>
</comment>
<evidence type="ECO:0000256" key="15">
    <source>
        <dbReference type="ARBA" id="ARBA00044898"/>
    </source>
</evidence>
<comment type="catalytic activity">
    <reaction evidence="21">
        <text>L-lysyl-glycine(out) = L-lysyl-glycine(in)</text>
        <dbReference type="Rhea" id="RHEA:79407"/>
        <dbReference type="ChEBI" id="CHEBI:191202"/>
    </reaction>
</comment>
<feature type="transmembrane region" description="Helical" evidence="26">
    <location>
        <begin position="317"/>
        <end position="338"/>
    </location>
</feature>
<comment type="catalytic activity">
    <reaction evidence="20">
        <text>L-alanyl-L-lysine(out) = L-alanyl-L-lysine(in)</text>
        <dbReference type="Rhea" id="RHEA:79415"/>
        <dbReference type="ChEBI" id="CHEBI:192470"/>
    </reaction>
</comment>
<evidence type="ECO:0000256" key="4">
    <source>
        <dbReference type="ARBA" id="ARBA00022448"/>
    </source>
</evidence>
<reference evidence="29" key="1">
    <citation type="submission" date="2016-11" db="EMBL/GenBank/DDBJ databases">
        <authorList>
            <person name="Varghese N."/>
            <person name="Submissions S."/>
        </authorList>
    </citation>
    <scope>NUCLEOTIDE SEQUENCE [LARGE SCALE GENOMIC DNA]</scope>
    <source>
        <strain evidence="29">DSM 14826</strain>
    </source>
</reference>
<evidence type="ECO:0000256" key="1">
    <source>
        <dbReference type="ARBA" id="ARBA00004155"/>
    </source>
</evidence>
<keyword evidence="29" id="KW-1185">Reference proteome</keyword>
<evidence type="ECO:0000256" key="23">
    <source>
        <dbReference type="ARBA" id="ARBA00045018"/>
    </source>
</evidence>
<comment type="catalytic activity">
    <reaction evidence="15">
        <text>L-aspartyl-L-lysine(out) = L-aspartyl-L-lysine(in)</text>
        <dbReference type="Rhea" id="RHEA:79411"/>
        <dbReference type="ChEBI" id="CHEBI:229953"/>
    </reaction>
</comment>
<feature type="transmembrane region" description="Helical" evidence="26">
    <location>
        <begin position="292"/>
        <end position="311"/>
    </location>
</feature>
<feature type="transmembrane region" description="Helical" evidence="26">
    <location>
        <begin position="52"/>
        <end position="71"/>
    </location>
</feature>
<dbReference type="Pfam" id="PF07690">
    <property type="entry name" value="MFS_1"/>
    <property type="match status" value="1"/>
</dbReference>
<evidence type="ECO:0000256" key="21">
    <source>
        <dbReference type="ARBA" id="ARBA00044924"/>
    </source>
</evidence>
<comment type="catalytic activity">
    <reaction evidence="11">
        <text>L-alpha-aminoacyl-L-arginine(out) = L-alpha-aminoacyl-L-arginine(in)</text>
        <dbReference type="Rhea" id="RHEA:79367"/>
        <dbReference type="ChEBI" id="CHEBI:229968"/>
    </reaction>
</comment>
<feature type="transmembrane region" description="Helical" evidence="26">
    <location>
        <begin position="228"/>
        <end position="249"/>
    </location>
</feature>
<evidence type="ECO:0000256" key="25">
    <source>
        <dbReference type="ARBA" id="ARBA00046376"/>
    </source>
</evidence>
<dbReference type="PANTHER" id="PTHR23512:SF3">
    <property type="entry name" value="MAJOR FACILITATOR SUPERFAMILY DOMAIN-CONTAINING PROTEIN 1"/>
    <property type="match status" value="1"/>
</dbReference>
<feature type="domain" description="Major facilitator superfamily (MFS) profile" evidence="27">
    <location>
        <begin position="14"/>
        <end position="421"/>
    </location>
</feature>
<gene>
    <name evidence="28" type="ORF">SAMN02745227_01587</name>
</gene>
<evidence type="ECO:0000256" key="11">
    <source>
        <dbReference type="ARBA" id="ARBA00044881"/>
    </source>
</evidence>
<evidence type="ECO:0000256" key="5">
    <source>
        <dbReference type="ARBA" id="ARBA00022692"/>
    </source>
</evidence>
<comment type="catalytic activity">
    <reaction evidence="12">
        <text>L-alpha-aminoacyl-L-histidine(out) = L-alpha-aminoacyl-L-histidine(in)</text>
        <dbReference type="Rhea" id="RHEA:79375"/>
        <dbReference type="ChEBI" id="CHEBI:229967"/>
    </reaction>
</comment>
<evidence type="ECO:0000256" key="10">
    <source>
        <dbReference type="ARBA" id="ARBA00044878"/>
    </source>
</evidence>
<dbReference type="STRING" id="1120989.SAMN02745227_01587"/>
<evidence type="ECO:0000313" key="28">
    <source>
        <dbReference type="EMBL" id="SHK12701.1"/>
    </source>
</evidence>
<feature type="transmembrane region" description="Helical" evidence="26">
    <location>
        <begin position="168"/>
        <end position="188"/>
    </location>
</feature>
<comment type="catalytic activity">
    <reaction evidence="9">
        <text>L-lysyl-L-alanine(out) = L-lysyl-L-alanine(in)</text>
        <dbReference type="Rhea" id="RHEA:79399"/>
        <dbReference type="ChEBI" id="CHEBI:229954"/>
    </reaction>
</comment>
<feature type="transmembrane region" description="Helical" evidence="26">
    <location>
        <begin position="261"/>
        <end position="280"/>
    </location>
</feature>
<dbReference type="InterPro" id="IPR052187">
    <property type="entry name" value="MFSD1"/>
</dbReference>
<accession>A0A1M6PXS6</accession>
<evidence type="ECO:0000256" key="2">
    <source>
        <dbReference type="ARBA" id="ARBA00004651"/>
    </source>
</evidence>
<dbReference type="GO" id="GO:0005886">
    <property type="term" value="C:plasma membrane"/>
    <property type="evidence" value="ECO:0007669"/>
    <property type="project" value="UniProtKB-SubCell"/>
</dbReference>
<dbReference type="Proteomes" id="UP000243547">
    <property type="component" value="Unassembled WGS sequence"/>
</dbReference>
<evidence type="ECO:0000256" key="17">
    <source>
        <dbReference type="ARBA" id="ARBA00044900"/>
    </source>
</evidence>
<dbReference type="InterPro" id="IPR020846">
    <property type="entry name" value="MFS_dom"/>
</dbReference>
<comment type="catalytic activity">
    <reaction evidence="19">
        <text>L-histidyl-L-alpha-amino acid(out) = L-histidyl-L-alpha-amino acid(in)</text>
        <dbReference type="Rhea" id="RHEA:79379"/>
        <dbReference type="ChEBI" id="CHEBI:229964"/>
    </reaction>
</comment>
<evidence type="ECO:0000256" key="18">
    <source>
        <dbReference type="ARBA" id="ARBA00044903"/>
    </source>
</evidence>
<evidence type="ECO:0000313" key="29">
    <source>
        <dbReference type="Proteomes" id="UP000243547"/>
    </source>
</evidence>
<protein>
    <recommendedName>
        <fullName evidence="22">Lysosomal dipeptide transporter MFSD1</fullName>
    </recommendedName>
    <alternativeName>
        <fullName evidence="23">Major facilitator superfamily domain-containing protein 1</fullName>
    </alternativeName>
</protein>
<feature type="transmembrane region" description="Helical" evidence="26">
    <location>
        <begin position="109"/>
        <end position="129"/>
    </location>
</feature>
<dbReference type="PROSITE" id="PS50850">
    <property type="entry name" value="MFS"/>
    <property type="match status" value="1"/>
</dbReference>
<keyword evidence="8" id="KW-0458">Lysosome</keyword>
<evidence type="ECO:0000256" key="8">
    <source>
        <dbReference type="ARBA" id="ARBA00023228"/>
    </source>
</evidence>
<keyword evidence="4" id="KW-0813">Transport</keyword>
<dbReference type="GO" id="GO:0005765">
    <property type="term" value="C:lysosomal membrane"/>
    <property type="evidence" value="ECO:0007669"/>
    <property type="project" value="UniProtKB-SubCell"/>
</dbReference>
<comment type="function">
    <text evidence="24">Lysosomal dipeptide uniporter that selectively exports lysine, arginine or histidine-containing dipeptides with a net positive charge from the lysosome lumen into the cytosol. Could play a role in a specific type of protein O-glycosylation indirectly regulating macrophages migration and tissue invasion. Also essential for liver homeostasis.</text>
</comment>
<comment type="catalytic activity">
    <reaction evidence="13">
        <text>L-lysyl-L-alpha-amino acid(out) = L-lysyl-L-alpha-amino acid(in)</text>
        <dbReference type="Rhea" id="RHEA:79387"/>
        <dbReference type="ChEBI" id="CHEBI:229965"/>
    </reaction>
</comment>
<evidence type="ECO:0000256" key="24">
    <source>
        <dbReference type="ARBA" id="ARBA00045709"/>
    </source>
</evidence>
<comment type="subunit">
    <text evidence="25">Homodimer. Interacts with lysosomal protein GLMP (via lumenal domain); the interaction starts while both proteins are still in the endoplasmic reticulum and is required for stabilization of MFSD1 in lysosomes but has no direct effect on its targeting to lysosomes or transporter activity.</text>
</comment>
<dbReference type="SUPFAM" id="SSF103473">
    <property type="entry name" value="MFS general substrate transporter"/>
    <property type="match status" value="1"/>
</dbReference>
<feature type="transmembrane region" description="Helical" evidence="26">
    <location>
        <begin position="83"/>
        <end position="103"/>
    </location>
</feature>
<organism evidence="28 29">
    <name type="scientific">Anaerobranca californiensis DSM 14826</name>
    <dbReference type="NCBI Taxonomy" id="1120989"/>
    <lineage>
        <taxon>Bacteria</taxon>
        <taxon>Bacillati</taxon>
        <taxon>Bacillota</taxon>
        <taxon>Clostridia</taxon>
        <taxon>Eubacteriales</taxon>
        <taxon>Proteinivoracaceae</taxon>
        <taxon>Anaerobranca</taxon>
    </lineage>
</organism>
<dbReference type="InterPro" id="IPR036259">
    <property type="entry name" value="MFS_trans_sf"/>
</dbReference>